<dbReference type="Gene3D" id="3.30.1700.10">
    <property type="entry name" value="lpxc deacetylase, domain 2"/>
    <property type="match status" value="1"/>
</dbReference>
<keyword evidence="10 12" id="KW-0443">Lipid metabolism</keyword>
<evidence type="ECO:0000256" key="5">
    <source>
        <dbReference type="ARBA" id="ARBA00022516"/>
    </source>
</evidence>
<dbReference type="GO" id="GO:0103117">
    <property type="term" value="F:UDP-3-O-acyl-N-acetylglucosamine deacetylase activity"/>
    <property type="evidence" value="ECO:0007669"/>
    <property type="project" value="UniProtKB-EC"/>
</dbReference>
<evidence type="ECO:0000256" key="10">
    <source>
        <dbReference type="ARBA" id="ARBA00023098"/>
    </source>
</evidence>
<evidence type="ECO:0000256" key="4">
    <source>
        <dbReference type="ARBA" id="ARBA00012745"/>
    </source>
</evidence>
<evidence type="ECO:0000256" key="1">
    <source>
        <dbReference type="ARBA" id="ARBA00001947"/>
    </source>
</evidence>
<keyword evidence="5 12" id="KW-0444">Lipid biosynthesis</keyword>
<sequence>MNRKTIRKGVKVEGIGLHSGERAKVFLHPCKGGQGIVFSVHNEQGNALIPALTPFVAETRRRVVLSKESVSVQTVEHLLATCFGMGITDLLVEVHGSELPIGDGSALIWVEAFKDAGIVELDEPAPVFSVPDSVAVGNGNRVVGVVPDERFIAHFSFATEHPLVGIQEASFDEKENDFATEIAPARTFGFWEEVSQLWEQGLAKGGSLDNAIVVFPDRYSSPLRFPNELARHKLLDLMGDLMLLGVRLRGKVVANSSGHALHHKFCKTLLQMMERVTEEEAKGNG</sequence>
<evidence type="ECO:0000313" key="13">
    <source>
        <dbReference type="EMBL" id="MCS3919899.1"/>
    </source>
</evidence>
<comment type="function">
    <text evidence="2 12">Catalyzes the hydrolysis of UDP-3-O-myristoyl-N-acetylglucosamine to form UDP-3-O-myristoylglucosamine and acetate, the committed step in lipid A biosynthesis.</text>
</comment>
<dbReference type="EMBL" id="JANUCP010000004">
    <property type="protein sequence ID" value="MCS3919899.1"/>
    <property type="molecule type" value="Genomic_DNA"/>
</dbReference>
<dbReference type="Pfam" id="PF03331">
    <property type="entry name" value="LpxC"/>
    <property type="match status" value="1"/>
</dbReference>
<accession>A0ABT2EQB3</accession>
<dbReference type="PANTHER" id="PTHR33694:SF1">
    <property type="entry name" value="UDP-3-O-ACYL-N-ACETYLGLUCOSAMINE DEACETYLASE 1, MITOCHONDRIAL-RELATED"/>
    <property type="match status" value="1"/>
</dbReference>
<comment type="pathway">
    <text evidence="3 12">Glycolipid biosynthesis; lipid IV(A) biosynthesis; lipid IV(A) from (3R)-3-hydroxytetradecanoyl-[acyl-carrier-protein] and UDP-N-acetyl-alpha-D-glucosamine: step 2/6.</text>
</comment>
<evidence type="ECO:0000256" key="2">
    <source>
        <dbReference type="ARBA" id="ARBA00002923"/>
    </source>
</evidence>
<dbReference type="NCBIfam" id="TIGR00325">
    <property type="entry name" value="lpxC"/>
    <property type="match status" value="1"/>
</dbReference>
<evidence type="ECO:0000256" key="6">
    <source>
        <dbReference type="ARBA" id="ARBA00022556"/>
    </source>
</evidence>
<protein>
    <recommendedName>
        <fullName evidence="4 12">UDP-3-O-acyl-N-acetylglucosamine deacetylase</fullName>
        <shortName evidence="12">UDP-3-O-acyl-GlcNAc deacetylase</shortName>
        <ecNumber evidence="4 12">3.5.1.108</ecNumber>
    </recommendedName>
    <alternativeName>
        <fullName evidence="12">UDP-3-O-[R-3-hydroxymyristoyl]-N-acetylglucosamine deacetylase</fullName>
    </alternativeName>
</protein>
<gene>
    <name evidence="12" type="primary">lpxC</name>
    <name evidence="13" type="ORF">M2350_002316</name>
</gene>
<evidence type="ECO:0000256" key="3">
    <source>
        <dbReference type="ARBA" id="ARBA00005002"/>
    </source>
</evidence>
<dbReference type="InterPro" id="IPR020568">
    <property type="entry name" value="Ribosomal_Su5_D2-typ_SF"/>
</dbReference>
<dbReference type="EC" id="3.5.1.108" evidence="4 12"/>
<reference evidence="13 14" key="1">
    <citation type="submission" date="2022-08" db="EMBL/GenBank/DDBJ databases">
        <title>Bacterial and archaeal communities from various locations to study Microbial Dark Matter (Phase II).</title>
        <authorList>
            <person name="Stepanauskas R."/>
        </authorList>
    </citation>
    <scope>NUCLEOTIDE SEQUENCE [LARGE SCALE GENOMIC DNA]</scope>
    <source>
        <strain evidence="13 14">PD1</strain>
    </source>
</reference>
<keyword evidence="7 12" id="KW-0479">Metal-binding</keyword>
<evidence type="ECO:0000256" key="7">
    <source>
        <dbReference type="ARBA" id="ARBA00022723"/>
    </source>
</evidence>
<name>A0ABT2EQB3_9BACT</name>
<dbReference type="RefSeq" id="WP_259096836.1">
    <property type="nucleotide sequence ID" value="NZ_CP130454.1"/>
</dbReference>
<dbReference type="InterPro" id="IPR011334">
    <property type="entry name" value="UDP-acyl_GlcNac_deAcase_C"/>
</dbReference>
<evidence type="ECO:0000256" key="11">
    <source>
        <dbReference type="ARBA" id="ARBA00024535"/>
    </source>
</evidence>
<feature type="binding site" evidence="12">
    <location>
        <position position="77"/>
    </location>
    <ligand>
        <name>Zn(2+)</name>
        <dbReference type="ChEBI" id="CHEBI:29105"/>
    </ligand>
</feature>
<comment type="cofactor">
    <cofactor evidence="1 12">
        <name>Zn(2+)</name>
        <dbReference type="ChEBI" id="CHEBI:29105"/>
    </cofactor>
</comment>
<dbReference type="PANTHER" id="PTHR33694">
    <property type="entry name" value="UDP-3-O-ACYL-N-ACETYLGLUCOSAMINE DEACETYLASE 1, MITOCHONDRIAL-RELATED"/>
    <property type="match status" value="1"/>
</dbReference>
<dbReference type="InterPro" id="IPR004463">
    <property type="entry name" value="UDP-acyl_GlcNac_deAcase"/>
</dbReference>
<proteinExistence type="inferred from homology"/>
<comment type="similarity">
    <text evidence="12">Belongs to the LpxC family.</text>
</comment>
<feature type="binding site" evidence="12">
    <location>
        <position position="232"/>
    </location>
    <ligand>
        <name>Zn(2+)</name>
        <dbReference type="ChEBI" id="CHEBI:29105"/>
    </ligand>
</feature>
<feature type="binding site" evidence="12">
    <location>
        <position position="236"/>
    </location>
    <ligand>
        <name>Zn(2+)</name>
        <dbReference type="ChEBI" id="CHEBI:29105"/>
    </ligand>
</feature>
<organism evidence="13 14">
    <name type="scientific">Candidatus Fervidibacter sacchari</name>
    <dbReference type="NCBI Taxonomy" id="1448929"/>
    <lineage>
        <taxon>Bacteria</taxon>
        <taxon>Candidatus Fervidibacterota</taxon>
        <taxon>Candidatus Fervidibacter</taxon>
    </lineage>
</organism>
<feature type="active site" description="Proton donor" evidence="12">
    <location>
        <position position="259"/>
    </location>
</feature>
<dbReference type="InterPro" id="IPR015870">
    <property type="entry name" value="UDP-acyl_N-AcGlcN_deAcase_N"/>
</dbReference>
<comment type="catalytic activity">
    <reaction evidence="11 12">
        <text>a UDP-3-O-[(3R)-3-hydroxyacyl]-N-acetyl-alpha-D-glucosamine + H2O = a UDP-3-O-[(3R)-3-hydroxyacyl]-alpha-D-glucosamine + acetate</text>
        <dbReference type="Rhea" id="RHEA:67816"/>
        <dbReference type="ChEBI" id="CHEBI:15377"/>
        <dbReference type="ChEBI" id="CHEBI:30089"/>
        <dbReference type="ChEBI" id="CHEBI:137740"/>
        <dbReference type="ChEBI" id="CHEBI:173225"/>
        <dbReference type="EC" id="3.5.1.108"/>
    </reaction>
</comment>
<evidence type="ECO:0000313" key="14">
    <source>
        <dbReference type="Proteomes" id="UP001204798"/>
    </source>
</evidence>
<keyword evidence="8 12" id="KW-0378">Hydrolase</keyword>
<dbReference type="HAMAP" id="MF_00388">
    <property type="entry name" value="LpxC"/>
    <property type="match status" value="1"/>
</dbReference>
<keyword evidence="6 12" id="KW-0441">Lipid A biosynthesis</keyword>
<dbReference type="Proteomes" id="UP001204798">
    <property type="component" value="Unassembled WGS sequence"/>
</dbReference>
<keyword evidence="14" id="KW-1185">Reference proteome</keyword>
<keyword evidence="9 12" id="KW-0862">Zinc</keyword>
<dbReference type="SUPFAM" id="SSF54211">
    <property type="entry name" value="Ribosomal protein S5 domain 2-like"/>
    <property type="match status" value="2"/>
</dbReference>
<dbReference type="Gene3D" id="3.30.230.20">
    <property type="entry name" value="lpxc deacetylase, domain 1"/>
    <property type="match status" value="1"/>
</dbReference>
<comment type="caution">
    <text evidence="13">The sequence shown here is derived from an EMBL/GenBank/DDBJ whole genome shotgun (WGS) entry which is preliminary data.</text>
</comment>
<evidence type="ECO:0000256" key="8">
    <source>
        <dbReference type="ARBA" id="ARBA00022801"/>
    </source>
</evidence>
<evidence type="ECO:0000256" key="12">
    <source>
        <dbReference type="HAMAP-Rule" id="MF_00388"/>
    </source>
</evidence>
<evidence type="ECO:0000256" key="9">
    <source>
        <dbReference type="ARBA" id="ARBA00022833"/>
    </source>
</evidence>